<dbReference type="GO" id="GO:0051087">
    <property type="term" value="F:protein-folding chaperone binding"/>
    <property type="evidence" value="ECO:0007669"/>
    <property type="project" value="InterPro"/>
</dbReference>
<feature type="region of interest" description="Disordered" evidence="2">
    <location>
        <begin position="165"/>
        <end position="202"/>
    </location>
</feature>
<dbReference type="OrthoDB" id="567237at2759"/>
<dbReference type="GO" id="GO:0001671">
    <property type="term" value="F:ATPase activator activity"/>
    <property type="evidence" value="ECO:0007669"/>
    <property type="project" value="InterPro"/>
</dbReference>
<evidence type="ECO:0000313" key="5">
    <source>
        <dbReference type="Proteomes" id="UP000243052"/>
    </source>
</evidence>
<evidence type="ECO:0000256" key="1">
    <source>
        <dbReference type="ARBA" id="ARBA00006817"/>
    </source>
</evidence>
<comment type="similarity">
    <text evidence="1">Belongs to the AHA1 family.</text>
</comment>
<keyword evidence="5" id="KW-1185">Reference proteome</keyword>
<dbReference type="InterPro" id="IPR013538">
    <property type="entry name" value="ASHA1/2-like_C"/>
</dbReference>
<accession>A0A0X8HWX4</accession>
<reference evidence="4 5" key="1">
    <citation type="submission" date="2016-01" db="EMBL/GenBank/DDBJ databases">
        <title>Genome sequence of the yeast Holleya sinecauda.</title>
        <authorList>
            <person name="Dietrich F.S."/>
        </authorList>
    </citation>
    <scope>NUCLEOTIDE SEQUENCE [LARGE SCALE GENOMIC DNA]</scope>
    <source>
        <strain evidence="4 5">ATCC 58844</strain>
    </source>
</reference>
<dbReference type="Pfam" id="PF09229">
    <property type="entry name" value="Aha1_N"/>
    <property type="match status" value="1"/>
</dbReference>
<dbReference type="PANTHER" id="PTHR13009:SF22">
    <property type="entry name" value="LD43819P"/>
    <property type="match status" value="1"/>
</dbReference>
<proteinExistence type="inferred from homology"/>
<dbReference type="SUPFAM" id="SSF103111">
    <property type="entry name" value="Activator of Hsp90 ATPase, Aha1"/>
    <property type="match status" value="1"/>
</dbReference>
<dbReference type="SMART" id="SM01000">
    <property type="entry name" value="Aha1_N"/>
    <property type="match status" value="1"/>
</dbReference>
<sequence>MVVHNPNNWHWVDKNCIDWAKKYFQNKLTGLSAGSENDPLYAYIANVNSVEGDCEVNQRKGKVISLFDLKIALSFKGHVSDGTQCEGSITIPEVAFDSDPEDYQFDISIYQETSSLSPLKPFIRENLIPKLRDAFSKFGGELLSEHGNDIQVPEDQVKSTFTKANQKSSFQNIPNSNNNNTSSNATKPNSKPATPPAASTKTAPIAKSVVSNTTTIHLEPAFNVPATELYRTYIDKQRISAWTRSPPRFEGDSAALLKVGDKMHLFGGNVTVTLKNCDEPRSLDFEWRLNSWNASQISHMRIDFHESRQYNETKMVVSWNGIPIGQEDVVRDNFEEFYVRSVKLTFGFGSVL</sequence>
<evidence type="ECO:0000259" key="3">
    <source>
        <dbReference type="SMART" id="SM01000"/>
    </source>
</evidence>
<dbReference type="Pfam" id="PF08327">
    <property type="entry name" value="AHSA1"/>
    <property type="match status" value="1"/>
</dbReference>
<dbReference type="RefSeq" id="XP_017989971.1">
    <property type="nucleotide sequence ID" value="XM_018134482.1"/>
</dbReference>
<feature type="domain" description="Activator of Hsp90 ATPase AHSA1-like N-terminal" evidence="3">
    <location>
        <begin position="13"/>
        <end position="148"/>
    </location>
</feature>
<dbReference type="PANTHER" id="PTHR13009">
    <property type="entry name" value="HEAT SHOCK PROTEIN 90 HSP90 CO-CHAPERONE AHA-1"/>
    <property type="match status" value="1"/>
</dbReference>
<dbReference type="EMBL" id="CP014248">
    <property type="protein sequence ID" value="AMD22975.1"/>
    <property type="molecule type" value="Genomic_DNA"/>
</dbReference>
<dbReference type="GO" id="GO:0005829">
    <property type="term" value="C:cytosol"/>
    <property type="evidence" value="ECO:0007669"/>
    <property type="project" value="TreeGrafter"/>
</dbReference>
<feature type="compositionally biased region" description="Low complexity" evidence="2">
    <location>
        <begin position="168"/>
        <end position="202"/>
    </location>
</feature>
<dbReference type="Proteomes" id="UP000243052">
    <property type="component" value="Chromosome viii"/>
</dbReference>
<dbReference type="AlphaFoldDB" id="A0A0X8HWX4"/>
<dbReference type="SUPFAM" id="SSF55961">
    <property type="entry name" value="Bet v1-like"/>
    <property type="match status" value="1"/>
</dbReference>
<dbReference type="CDD" id="cd08892">
    <property type="entry name" value="SRPBCC_Aha1"/>
    <property type="match status" value="1"/>
</dbReference>
<dbReference type="GeneID" id="28726352"/>
<dbReference type="GO" id="GO:0006457">
    <property type="term" value="P:protein folding"/>
    <property type="evidence" value="ECO:0007669"/>
    <property type="project" value="TreeGrafter"/>
</dbReference>
<evidence type="ECO:0000313" key="4">
    <source>
        <dbReference type="EMBL" id="AMD22975.1"/>
    </source>
</evidence>
<dbReference type="InterPro" id="IPR023393">
    <property type="entry name" value="START-like_dom_sf"/>
</dbReference>
<dbReference type="STRING" id="45286.A0A0X8HWX4"/>
<name>A0A0X8HWX4_9SACH</name>
<dbReference type="Gene3D" id="3.30.530.20">
    <property type="match status" value="1"/>
</dbReference>
<dbReference type="InterPro" id="IPR015310">
    <property type="entry name" value="AHSA1-like_N"/>
</dbReference>
<gene>
    <name evidence="4" type="ORF">AW171_hschr85046</name>
</gene>
<organism evidence="4 5">
    <name type="scientific">Eremothecium sinecaudum</name>
    <dbReference type="NCBI Taxonomy" id="45286"/>
    <lineage>
        <taxon>Eukaryota</taxon>
        <taxon>Fungi</taxon>
        <taxon>Dikarya</taxon>
        <taxon>Ascomycota</taxon>
        <taxon>Saccharomycotina</taxon>
        <taxon>Saccharomycetes</taxon>
        <taxon>Saccharomycetales</taxon>
        <taxon>Saccharomycetaceae</taxon>
        <taxon>Eremothecium</taxon>
    </lineage>
</organism>
<protein>
    <submittedName>
        <fullName evidence="4">HHR206Cp</fullName>
    </submittedName>
</protein>
<dbReference type="Gene3D" id="3.15.10.20">
    <property type="entry name" value="Activator of Hsp90 ATPase Aha1, N-terminal domain"/>
    <property type="match status" value="1"/>
</dbReference>
<dbReference type="InterPro" id="IPR036338">
    <property type="entry name" value="Aha1"/>
</dbReference>
<evidence type="ECO:0000256" key="2">
    <source>
        <dbReference type="SAM" id="MobiDB-lite"/>
    </source>
</evidence>